<organism evidence="2 3">
    <name type="scientific">Paenibacillus piri</name>
    <dbReference type="NCBI Taxonomy" id="2547395"/>
    <lineage>
        <taxon>Bacteria</taxon>
        <taxon>Bacillati</taxon>
        <taxon>Bacillota</taxon>
        <taxon>Bacilli</taxon>
        <taxon>Bacillales</taxon>
        <taxon>Paenibacillaceae</taxon>
        <taxon>Paenibacillus</taxon>
    </lineage>
</organism>
<dbReference type="Proteomes" id="UP000295636">
    <property type="component" value="Unassembled WGS sequence"/>
</dbReference>
<dbReference type="PANTHER" id="PTHR39173:SF1">
    <property type="entry name" value="ACETYLTRANSFERASE"/>
    <property type="match status" value="1"/>
</dbReference>
<sequence>MNAQVDLVEPSDAYREAYVSFYEEWLESKEKMVPFVICKAPYPFQTMLQHLADERNEELLPDGWVPASTYWLIDAGHQVVGAVNIRHRLNPKLLNSGGHIGYGIRPSERRKGYATALLGLALQQAARLGISKALLCCDSGNIGSERTILKHGGVFESEYTEADGGIVRRFWIELSR</sequence>
<dbReference type="SUPFAM" id="SSF55729">
    <property type="entry name" value="Acyl-CoA N-acyltransferases (Nat)"/>
    <property type="match status" value="1"/>
</dbReference>
<dbReference type="GO" id="GO:0016747">
    <property type="term" value="F:acyltransferase activity, transferring groups other than amino-acyl groups"/>
    <property type="evidence" value="ECO:0007669"/>
    <property type="project" value="InterPro"/>
</dbReference>
<dbReference type="PANTHER" id="PTHR39173">
    <property type="entry name" value="ACETYLTRANSFERASE"/>
    <property type="match status" value="1"/>
</dbReference>
<dbReference type="InterPro" id="IPR016181">
    <property type="entry name" value="Acyl_CoA_acyltransferase"/>
</dbReference>
<keyword evidence="3" id="KW-1185">Reference proteome</keyword>
<evidence type="ECO:0000259" key="1">
    <source>
        <dbReference type="PROSITE" id="PS51186"/>
    </source>
</evidence>
<dbReference type="Gene3D" id="3.40.630.30">
    <property type="match status" value="1"/>
</dbReference>
<dbReference type="Pfam" id="PF13302">
    <property type="entry name" value="Acetyltransf_3"/>
    <property type="match status" value="1"/>
</dbReference>
<accession>A0A4R5KN50</accession>
<dbReference type="EMBL" id="SMRT01000007">
    <property type="protein sequence ID" value="TDF96652.1"/>
    <property type="molecule type" value="Genomic_DNA"/>
</dbReference>
<proteinExistence type="predicted"/>
<feature type="domain" description="N-acetyltransferase" evidence="1">
    <location>
        <begin position="12"/>
        <end position="176"/>
    </location>
</feature>
<dbReference type="RefSeq" id="WP_133229961.1">
    <property type="nucleotide sequence ID" value="NZ_SMRT01000007.1"/>
</dbReference>
<dbReference type="InterPro" id="IPR000182">
    <property type="entry name" value="GNAT_dom"/>
</dbReference>
<evidence type="ECO:0000313" key="2">
    <source>
        <dbReference type="EMBL" id="TDF96652.1"/>
    </source>
</evidence>
<dbReference type="CDD" id="cd04301">
    <property type="entry name" value="NAT_SF"/>
    <property type="match status" value="1"/>
</dbReference>
<dbReference type="PROSITE" id="PS51186">
    <property type="entry name" value="GNAT"/>
    <property type="match status" value="1"/>
</dbReference>
<gene>
    <name evidence="2" type="ORF">E1757_16335</name>
</gene>
<protein>
    <submittedName>
        <fullName evidence="2">GNAT family N-acetyltransferase</fullName>
    </submittedName>
</protein>
<dbReference type="AlphaFoldDB" id="A0A4R5KN50"/>
<evidence type="ECO:0000313" key="3">
    <source>
        <dbReference type="Proteomes" id="UP000295636"/>
    </source>
</evidence>
<keyword evidence="2" id="KW-0808">Transferase</keyword>
<reference evidence="2 3" key="1">
    <citation type="submission" date="2019-03" db="EMBL/GenBank/DDBJ databases">
        <title>This is whole genome sequence of Paenibacillus sp MS74 strain.</title>
        <authorList>
            <person name="Trinh H.N."/>
        </authorList>
    </citation>
    <scope>NUCLEOTIDE SEQUENCE [LARGE SCALE GENOMIC DNA]</scope>
    <source>
        <strain evidence="2 3">MS74</strain>
    </source>
</reference>
<dbReference type="OrthoDB" id="9797989at2"/>
<name>A0A4R5KN50_9BACL</name>
<comment type="caution">
    <text evidence="2">The sequence shown here is derived from an EMBL/GenBank/DDBJ whole genome shotgun (WGS) entry which is preliminary data.</text>
</comment>